<evidence type="ECO:0000256" key="6">
    <source>
        <dbReference type="SAM" id="MobiDB-lite"/>
    </source>
</evidence>
<dbReference type="InterPro" id="IPR027417">
    <property type="entry name" value="P-loop_NTPase"/>
</dbReference>
<dbReference type="InterPro" id="IPR051927">
    <property type="entry name" value="Zn_Chap_cDPG_Synth"/>
</dbReference>
<comment type="similarity">
    <text evidence="4">Belongs to the SIMIBI class G3E GTPase family. ZNG1 subfamily.</text>
</comment>
<name>A0A8J5XL19_DIALT</name>
<dbReference type="InterPro" id="IPR003495">
    <property type="entry name" value="CobW/HypB/UreG_nucleotide-bd"/>
</dbReference>
<comment type="caution">
    <text evidence="9">The sequence shown here is derived from an EMBL/GenBank/DDBJ whole genome shotgun (WGS) entry which is preliminary data.</text>
</comment>
<evidence type="ECO:0000256" key="3">
    <source>
        <dbReference type="ARBA" id="ARBA00023186"/>
    </source>
</evidence>
<evidence type="ECO:0000256" key="2">
    <source>
        <dbReference type="ARBA" id="ARBA00022801"/>
    </source>
</evidence>
<dbReference type="OMA" id="CGHEHAH"/>
<feature type="region of interest" description="Disordered" evidence="6">
    <location>
        <begin position="379"/>
        <end position="462"/>
    </location>
</feature>
<feature type="compositionally biased region" description="Basic and acidic residues" evidence="6">
    <location>
        <begin position="470"/>
        <end position="484"/>
    </location>
</feature>
<evidence type="ECO:0000313" key="9">
    <source>
        <dbReference type="EMBL" id="KAG8460780.1"/>
    </source>
</evidence>
<evidence type="ECO:0000256" key="4">
    <source>
        <dbReference type="ARBA" id="ARBA00034320"/>
    </source>
</evidence>
<dbReference type="GO" id="GO:0016787">
    <property type="term" value="F:hydrolase activity"/>
    <property type="evidence" value="ECO:0007669"/>
    <property type="project" value="UniProtKB-KW"/>
</dbReference>
<comment type="catalytic activity">
    <reaction evidence="5">
        <text>GTP + H2O = GDP + phosphate + H(+)</text>
        <dbReference type="Rhea" id="RHEA:19669"/>
        <dbReference type="ChEBI" id="CHEBI:15377"/>
        <dbReference type="ChEBI" id="CHEBI:15378"/>
        <dbReference type="ChEBI" id="CHEBI:37565"/>
        <dbReference type="ChEBI" id="CHEBI:43474"/>
        <dbReference type="ChEBI" id="CHEBI:58189"/>
    </reaction>
    <physiologicalReaction direction="left-to-right" evidence="5">
        <dbReference type="Rhea" id="RHEA:19670"/>
    </physiologicalReaction>
</comment>
<dbReference type="PANTHER" id="PTHR43603">
    <property type="entry name" value="COBW DOMAIN-CONTAINING PROTEIN DDB_G0274527"/>
    <property type="match status" value="1"/>
</dbReference>
<dbReference type="Pfam" id="PF02492">
    <property type="entry name" value="cobW"/>
    <property type="match status" value="1"/>
</dbReference>
<accession>A0A8J5XL19</accession>
<dbReference type="AlphaFoldDB" id="A0A8J5XL19"/>
<keyword evidence="2" id="KW-0378">Hydrolase</keyword>
<gene>
    <name evidence="9" type="ORF">KFE25_010835</name>
</gene>
<reference evidence="9" key="1">
    <citation type="submission" date="2021-05" db="EMBL/GenBank/DDBJ databases">
        <title>The genome of the haptophyte Pavlova lutheri (Diacronema luteri, Pavlovales) - a model for lipid biosynthesis in eukaryotic algae.</title>
        <authorList>
            <person name="Hulatt C.J."/>
            <person name="Posewitz M.C."/>
        </authorList>
    </citation>
    <scope>NUCLEOTIDE SEQUENCE</scope>
    <source>
        <strain evidence="9">NIVA-4/92</strain>
    </source>
</reference>
<evidence type="ECO:0000256" key="5">
    <source>
        <dbReference type="ARBA" id="ARBA00049117"/>
    </source>
</evidence>
<dbReference type="OrthoDB" id="272672at2759"/>
<evidence type="ECO:0000259" key="8">
    <source>
        <dbReference type="SMART" id="SM00833"/>
    </source>
</evidence>
<feature type="region of interest" description="Disordered" evidence="6">
    <location>
        <begin position="526"/>
        <end position="546"/>
    </location>
</feature>
<dbReference type="GO" id="GO:0000166">
    <property type="term" value="F:nucleotide binding"/>
    <property type="evidence" value="ECO:0007669"/>
    <property type="project" value="UniProtKB-KW"/>
</dbReference>
<feature type="domain" description="CobW C-terminal" evidence="8">
    <location>
        <begin position="496"/>
        <end position="668"/>
    </location>
</feature>
<evidence type="ECO:0000256" key="7">
    <source>
        <dbReference type="SAM" id="SignalP"/>
    </source>
</evidence>
<organism evidence="9 10">
    <name type="scientific">Diacronema lutheri</name>
    <name type="common">Unicellular marine alga</name>
    <name type="synonym">Monochrysis lutheri</name>
    <dbReference type="NCBI Taxonomy" id="2081491"/>
    <lineage>
        <taxon>Eukaryota</taxon>
        <taxon>Haptista</taxon>
        <taxon>Haptophyta</taxon>
        <taxon>Pavlovophyceae</taxon>
        <taxon>Pavlovales</taxon>
        <taxon>Pavlovaceae</taxon>
        <taxon>Diacronema</taxon>
    </lineage>
</organism>
<dbReference type="SUPFAM" id="SSF90002">
    <property type="entry name" value="Hypothetical protein YjiA, C-terminal domain"/>
    <property type="match status" value="1"/>
</dbReference>
<dbReference type="PANTHER" id="PTHR43603:SF1">
    <property type="entry name" value="ZINC-REGULATED GTPASE METALLOPROTEIN ACTIVATOR 1"/>
    <property type="match status" value="1"/>
</dbReference>
<dbReference type="Gene3D" id="3.40.50.300">
    <property type="entry name" value="P-loop containing nucleotide triphosphate hydrolases"/>
    <property type="match status" value="1"/>
</dbReference>
<dbReference type="SMART" id="SM00833">
    <property type="entry name" value="CobW_C"/>
    <property type="match status" value="1"/>
</dbReference>
<feature type="signal peptide" evidence="7">
    <location>
        <begin position="1"/>
        <end position="21"/>
    </location>
</feature>
<evidence type="ECO:0000313" key="10">
    <source>
        <dbReference type="Proteomes" id="UP000751190"/>
    </source>
</evidence>
<dbReference type="Proteomes" id="UP000751190">
    <property type="component" value="Unassembled WGS sequence"/>
</dbReference>
<keyword evidence="1" id="KW-0547">Nucleotide-binding</keyword>
<keyword evidence="10" id="KW-1185">Reference proteome</keyword>
<evidence type="ECO:0000256" key="1">
    <source>
        <dbReference type="ARBA" id="ARBA00022741"/>
    </source>
</evidence>
<feature type="compositionally biased region" description="Basic and acidic residues" evidence="6">
    <location>
        <begin position="426"/>
        <end position="443"/>
    </location>
</feature>
<dbReference type="InterPro" id="IPR036627">
    <property type="entry name" value="CobW-likC_sf"/>
</dbReference>
<dbReference type="InterPro" id="IPR011629">
    <property type="entry name" value="CobW-like_C"/>
</dbReference>
<protein>
    <recommendedName>
        <fullName evidence="8">CobW C-terminal domain-containing protein</fullName>
    </recommendedName>
</protein>
<sequence>MSSRAKTRCFASLAALAGAAAVHGTARPSAFARVRALSGGAGGGISASAAAPSAALDPEKWLARQRDFPVPVTIISGFLGAGKTTLLKHVLENGDGCRVGVLVNDVAAVNIDAKLVAQRGAAGGPATATAAGALPATAARTPLEMDMVQLQNGCICCSAGDEMFGALGELISLSYMKGARYDHVVVEASGVAEPRLVRDAFQEADAAGYQVMQAVRLARMVTVVDASTFAEQLNSIQKLRDRPELLDDGGGGAAGAGAGDGAAPLAPFAPVASPADPAANRAIVDLLVEQVETADVVVLNKLDCVSAQQAALVRSLVLELNGYAHVVDATYGRVALEEVLPAGYSIAEVQARAPQPETVAQSNEVMDHKAAIDLALQKHRSATDGGSAEPAHTSVGHAHEHDVAGTAAGAEPAHGEPGHVCAGSDCGHEHAHASHGHAHEHDAAGTAAGANPAHGEPGHVCAGSDCGHEHAHASHGHAHEHDAGGGETTASARFGIKSFVYARRRPFERARLTALFDELTRVQREEAAAGRMPNARETPSASADADAGGRSAVWAAVLRSKGFVWLADAEPSAHYWSHARVHGELGELGQWWAAVPRDTWPREFVESILTDFDAPSKAAVLRELDGEGARSGGAALERVGVGDRRQELVFIGVGLDEAAISAALDECLVDVPAGIGLA</sequence>
<dbReference type="EMBL" id="JAGTXO010000030">
    <property type="protein sequence ID" value="KAG8460780.1"/>
    <property type="molecule type" value="Genomic_DNA"/>
</dbReference>
<feature type="compositionally biased region" description="Low complexity" evidence="6">
    <location>
        <begin position="444"/>
        <end position="455"/>
    </location>
</feature>
<keyword evidence="3" id="KW-0143">Chaperone</keyword>
<feature type="region of interest" description="Disordered" evidence="6">
    <location>
        <begin position="470"/>
        <end position="489"/>
    </location>
</feature>
<proteinExistence type="inferred from homology"/>
<dbReference type="Pfam" id="PF07683">
    <property type="entry name" value="CobW_C"/>
    <property type="match status" value="1"/>
</dbReference>
<keyword evidence="7" id="KW-0732">Signal</keyword>
<feature type="chain" id="PRO_5035235297" description="CobW C-terminal domain-containing protein" evidence="7">
    <location>
        <begin position="22"/>
        <end position="678"/>
    </location>
</feature>
<dbReference type="CDD" id="cd03112">
    <property type="entry name" value="CobW-like"/>
    <property type="match status" value="1"/>
</dbReference>
<dbReference type="SUPFAM" id="SSF52540">
    <property type="entry name" value="P-loop containing nucleoside triphosphate hydrolases"/>
    <property type="match status" value="1"/>
</dbReference>
<dbReference type="Gene3D" id="3.30.1220.10">
    <property type="entry name" value="CobW-like, C-terminal domain"/>
    <property type="match status" value="1"/>
</dbReference>